<dbReference type="AlphaFoldDB" id="A0A1Y1V554"/>
<dbReference type="EMBL" id="MCFH01000030">
    <property type="protein sequence ID" value="ORX47555.1"/>
    <property type="molecule type" value="Genomic_DNA"/>
</dbReference>
<proteinExistence type="predicted"/>
<reference evidence="2 3" key="2">
    <citation type="submission" date="2016-08" db="EMBL/GenBank/DDBJ databases">
        <title>Pervasive Adenine N6-methylation of Active Genes in Fungi.</title>
        <authorList>
            <consortium name="DOE Joint Genome Institute"/>
            <person name="Mondo S.J."/>
            <person name="Dannebaum R.O."/>
            <person name="Kuo R.C."/>
            <person name="Labutti K."/>
            <person name="Haridas S."/>
            <person name="Kuo A."/>
            <person name="Salamov A."/>
            <person name="Ahrendt S.R."/>
            <person name="Lipzen A."/>
            <person name="Sullivan W."/>
            <person name="Andreopoulos W.B."/>
            <person name="Clum A."/>
            <person name="Lindquist E."/>
            <person name="Daum C."/>
            <person name="Ramamoorthy G.K."/>
            <person name="Gryganskyi A."/>
            <person name="Culley D."/>
            <person name="Magnuson J.K."/>
            <person name="James T.Y."/>
            <person name="O'Malley M.A."/>
            <person name="Stajich J.E."/>
            <person name="Spatafora J.W."/>
            <person name="Visel A."/>
            <person name="Grigoriev I.V."/>
        </authorList>
    </citation>
    <scope>NUCLEOTIDE SEQUENCE [LARGE SCALE GENOMIC DNA]</scope>
    <source>
        <strain evidence="3">finn</strain>
    </source>
</reference>
<evidence type="ECO:0000256" key="1">
    <source>
        <dbReference type="SAM" id="MobiDB-lite"/>
    </source>
</evidence>
<name>A0A1Y1V554_9FUNG</name>
<protein>
    <submittedName>
        <fullName evidence="2">Uncharacterized protein</fullName>
    </submittedName>
</protein>
<accession>A0A1Y1V554</accession>
<feature type="region of interest" description="Disordered" evidence="1">
    <location>
        <begin position="179"/>
        <end position="227"/>
    </location>
</feature>
<comment type="caution">
    <text evidence="2">The sequence shown here is derived from an EMBL/GenBank/DDBJ whole genome shotgun (WGS) entry which is preliminary data.</text>
</comment>
<keyword evidence="3" id="KW-1185">Reference proteome</keyword>
<dbReference type="OrthoDB" id="2149222at2759"/>
<evidence type="ECO:0000313" key="2">
    <source>
        <dbReference type="EMBL" id="ORX47555.1"/>
    </source>
</evidence>
<feature type="compositionally biased region" description="Low complexity" evidence="1">
    <location>
        <begin position="179"/>
        <end position="192"/>
    </location>
</feature>
<sequence>MKTIMEENKKSLKKLSQSSKSLNKKDIEKKEKLINTEENRNLKTSDSIKSNKNTSYNVIGYDDNNISFMSNDDLSFMFKNDDSIIIRSKQKSEDNIEKIVDTIHKLKETINTVNDVSMLVLDNYDRKKTSDSSNNILILKEFENESNNHLSPKSSEKNLNNAVNEEVIFDNYFNNLINTPNNNSNNNNYNNNNDDDDNNNNNNNNNNDENNNININNDNSSEKPQQPVQRVIELDEDVLSMTIGQYLEKVNKNISKDLRIEGEKKIRDYYKQLFNIEDLYIKYLDKMVSQLKEYPKDKKILESQTKLMKNTLNNDRKNIKMEIESSSDISDNTK</sequence>
<feature type="compositionally biased region" description="Basic and acidic residues" evidence="1">
    <location>
        <begin position="1"/>
        <end position="10"/>
    </location>
</feature>
<organism evidence="2 3">
    <name type="scientific">Piromyces finnis</name>
    <dbReference type="NCBI Taxonomy" id="1754191"/>
    <lineage>
        <taxon>Eukaryota</taxon>
        <taxon>Fungi</taxon>
        <taxon>Fungi incertae sedis</taxon>
        <taxon>Chytridiomycota</taxon>
        <taxon>Chytridiomycota incertae sedis</taxon>
        <taxon>Neocallimastigomycetes</taxon>
        <taxon>Neocallimastigales</taxon>
        <taxon>Neocallimastigaceae</taxon>
        <taxon>Piromyces</taxon>
    </lineage>
</organism>
<evidence type="ECO:0000313" key="3">
    <source>
        <dbReference type="Proteomes" id="UP000193719"/>
    </source>
</evidence>
<feature type="compositionally biased region" description="Low complexity" evidence="1">
    <location>
        <begin position="199"/>
        <end position="219"/>
    </location>
</feature>
<gene>
    <name evidence="2" type="ORF">BCR36DRAFT_330287</name>
</gene>
<dbReference type="Proteomes" id="UP000193719">
    <property type="component" value="Unassembled WGS sequence"/>
</dbReference>
<feature type="region of interest" description="Disordered" evidence="1">
    <location>
        <begin position="1"/>
        <end position="27"/>
    </location>
</feature>
<reference evidence="2 3" key="1">
    <citation type="submission" date="2016-08" db="EMBL/GenBank/DDBJ databases">
        <title>Genomes of anaerobic fungi encode conserved fungal cellulosomes for biomass hydrolysis.</title>
        <authorList>
            <consortium name="DOE Joint Genome Institute"/>
            <person name="Haitjema C.H."/>
            <person name="Gilmore S.P."/>
            <person name="Henske J.K."/>
            <person name="Solomon K.V."/>
            <person name="De Groot R."/>
            <person name="Kuo A."/>
            <person name="Mondo S.J."/>
            <person name="Salamov A.A."/>
            <person name="Labutti K."/>
            <person name="Zhao Z."/>
            <person name="Chiniquy J."/>
            <person name="Barry K."/>
            <person name="Brewer H.M."/>
            <person name="Purvine S.O."/>
            <person name="Wright A.T."/>
            <person name="Boxma B."/>
            <person name="Van Alen T."/>
            <person name="Hackstein J.H."/>
            <person name="Baker S.E."/>
            <person name="Grigoriev I.V."/>
            <person name="O'Malley M.A."/>
        </authorList>
    </citation>
    <scope>NUCLEOTIDE SEQUENCE [LARGE SCALE GENOMIC DNA]</scope>
    <source>
        <strain evidence="3">finn</strain>
    </source>
</reference>